<name>A0A5C6D442_9BACT</name>
<feature type="transmembrane region" description="Helical" evidence="1">
    <location>
        <begin position="135"/>
        <end position="162"/>
    </location>
</feature>
<keyword evidence="3" id="KW-1185">Reference proteome</keyword>
<comment type="caution">
    <text evidence="2">The sequence shown here is derived from an EMBL/GenBank/DDBJ whole genome shotgun (WGS) entry which is preliminary data.</text>
</comment>
<feature type="transmembrane region" description="Helical" evidence="1">
    <location>
        <begin position="174"/>
        <end position="195"/>
    </location>
</feature>
<dbReference type="Proteomes" id="UP000319143">
    <property type="component" value="Unassembled WGS sequence"/>
</dbReference>
<dbReference type="EMBL" id="SJPV01000016">
    <property type="protein sequence ID" value="TWU31528.1"/>
    <property type="molecule type" value="Genomic_DNA"/>
</dbReference>
<feature type="transmembrane region" description="Helical" evidence="1">
    <location>
        <begin position="112"/>
        <end position="129"/>
    </location>
</feature>
<gene>
    <name evidence="2" type="ORF">Poly41_60840</name>
</gene>
<proteinExistence type="predicted"/>
<dbReference type="Pfam" id="PF04306">
    <property type="entry name" value="DUF456"/>
    <property type="match status" value="1"/>
</dbReference>
<accession>A0A5C6D442</accession>
<dbReference type="AlphaFoldDB" id="A0A5C6D442"/>
<reference evidence="2 3" key="1">
    <citation type="submission" date="2019-02" db="EMBL/GenBank/DDBJ databases">
        <title>Deep-cultivation of Planctomycetes and their phenomic and genomic characterization uncovers novel biology.</title>
        <authorList>
            <person name="Wiegand S."/>
            <person name="Jogler M."/>
            <person name="Boedeker C."/>
            <person name="Pinto D."/>
            <person name="Vollmers J."/>
            <person name="Rivas-Marin E."/>
            <person name="Kohn T."/>
            <person name="Peeters S.H."/>
            <person name="Heuer A."/>
            <person name="Rast P."/>
            <person name="Oberbeckmann S."/>
            <person name="Bunk B."/>
            <person name="Jeske O."/>
            <person name="Meyerdierks A."/>
            <person name="Storesund J.E."/>
            <person name="Kallscheuer N."/>
            <person name="Luecker S."/>
            <person name="Lage O.M."/>
            <person name="Pohl T."/>
            <person name="Merkel B.J."/>
            <person name="Hornburger P."/>
            <person name="Mueller R.-W."/>
            <person name="Bruemmer F."/>
            <person name="Labrenz M."/>
            <person name="Spormann A.M."/>
            <person name="Op Den Camp H."/>
            <person name="Overmann J."/>
            <person name="Amann R."/>
            <person name="Jetten M.S.M."/>
            <person name="Mascher T."/>
            <person name="Medema M.H."/>
            <person name="Devos D.P."/>
            <person name="Kaster A.-K."/>
            <person name="Ovreas L."/>
            <person name="Rohde M."/>
            <person name="Galperin M.Y."/>
            <person name="Jogler C."/>
        </authorList>
    </citation>
    <scope>NUCLEOTIDE SEQUENCE [LARGE SCALE GENOMIC DNA]</scope>
    <source>
        <strain evidence="2 3">Poly41</strain>
    </source>
</reference>
<sequence length="265" mass="28191">MPRGHRCYFSEPSNTQLYATDNDACCDTGTERWGSRPFWHRIASFGYGHVESCSLVDFVNLMNLSTIFLITLQMQQSTEGWSRWVGPTGSVLSAVVLVLVCFIAWGANLVTLPGNWISVAAMALYVWLGPSEGRLSIGITTLVVAFVFALLGEVIEFVASAFGARRAGASRRSTIFAVIGSMIGALTGAMVGLPVPVVGSVLAAILFAGLGATSGAIYGEWTDGRSWKESWAIGQAAFWGRTFGTLGKFIAGFAVVLAAVLGVVF</sequence>
<keyword evidence="1" id="KW-0472">Membrane</keyword>
<organism evidence="2 3">
    <name type="scientific">Novipirellula artificiosorum</name>
    <dbReference type="NCBI Taxonomy" id="2528016"/>
    <lineage>
        <taxon>Bacteria</taxon>
        <taxon>Pseudomonadati</taxon>
        <taxon>Planctomycetota</taxon>
        <taxon>Planctomycetia</taxon>
        <taxon>Pirellulales</taxon>
        <taxon>Pirellulaceae</taxon>
        <taxon>Novipirellula</taxon>
    </lineage>
</organism>
<protein>
    <recommendedName>
        <fullName evidence="4">DUF456 domain-containing protein</fullName>
    </recommendedName>
</protein>
<feature type="transmembrane region" description="Helical" evidence="1">
    <location>
        <begin position="242"/>
        <end position="264"/>
    </location>
</feature>
<dbReference type="OrthoDB" id="282141at2"/>
<evidence type="ECO:0000313" key="3">
    <source>
        <dbReference type="Proteomes" id="UP000319143"/>
    </source>
</evidence>
<feature type="transmembrane region" description="Helical" evidence="1">
    <location>
        <begin position="201"/>
        <end position="221"/>
    </location>
</feature>
<keyword evidence="1" id="KW-1133">Transmembrane helix</keyword>
<evidence type="ECO:0000256" key="1">
    <source>
        <dbReference type="SAM" id="Phobius"/>
    </source>
</evidence>
<evidence type="ECO:0008006" key="4">
    <source>
        <dbReference type="Google" id="ProtNLM"/>
    </source>
</evidence>
<evidence type="ECO:0000313" key="2">
    <source>
        <dbReference type="EMBL" id="TWU31528.1"/>
    </source>
</evidence>
<feature type="transmembrane region" description="Helical" evidence="1">
    <location>
        <begin position="84"/>
        <end position="105"/>
    </location>
</feature>
<dbReference type="InterPro" id="IPR007403">
    <property type="entry name" value="DUF456"/>
</dbReference>
<keyword evidence="1" id="KW-0812">Transmembrane</keyword>